<name>A0ABU0YVH7_9PROT</name>
<dbReference type="RefSeq" id="WP_379962333.1">
    <property type="nucleotide sequence ID" value="NZ_JAUYVI010000018.1"/>
</dbReference>
<comment type="caution">
    <text evidence="1">The sequence shown here is derived from an EMBL/GenBank/DDBJ whole genome shotgun (WGS) entry which is preliminary data.</text>
</comment>
<evidence type="ECO:0000313" key="1">
    <source>
        <dbReference type="EMBL" id="MDQ7251716.1"/>
    </source>
</evidence>
<gene>
    <name evidence="1" type="ORF">Q8A70_28775</name>
</gene>
<accession>A0ABU0YVH7</accession>
<keyword evidence="2" id="KW-1185">Reference proteome</keyword>
<organism evidence="1 2">
    <name type="scientific">Dongia sedimenti</name>
    <dbReference type="NCBI Taxonomy" id="3064282"/>
    <lineage>
        <taxon>Bacteria</taxon>
        <taxon>Pseudomonadati</taxon>
        <taxon>Pseudomonadota</taxon>
        <taxon>Alphaproteobacteria</taxon>
        <taxon>Rhodospirillales</taxon>
        <taxon>Dongiaceae</taxon>
        <taxon>Dongia</taxon>
    </lineage>
</organism>
<reference evidence="2" key="1">
    <citation type="submission" date="2023-08" db="EMBL/GenBank/DDBJ databases">
        <title>Rhodospirillaceae gen. nov., a novel taxon isolated from the Yangtze River Yuezi River estuary sludge.</title>
        <authorList>
            <person name="Ruan L."/>
        </authorList>
    </citation>
    <scope>NUCLEOTIDE SEQUENCE [LARGE SCALE GENOMIC DNA]</scope>
    <source>
        <strain evidence="2">R-7</strain>
    </source>
</reference>
<evidence type="ECO:0000313" key="2">
    <source>
        <dbReference type="Proteomes" id="UP001230156"/>
    </source>
</evidence>
<protein>
    <submittedName>
        <fullName evidence="1">Uncharacterized protein</fullName>
    </submittedName>
</protein>
<proteinExistence type="predicted"/>
<dbReference type="EMBL" id="JAUYVI010000018">
    <property type="protein sequence ID" value="MDQ7251716.1"/>
    <property type="molecule type" value="Genomic_DNA"/>
</dbReference>
<dbReference type="Proteomes" id="UP001230156">
    <property type="component" value="Unassembled WGS sequence"/>
</dbReference>
<sequence length="182" mass="19348">MTQETPAFKIIDATDQNPPDAATLATAQRDLLARLASASVTDAVSLMIRSERHRYYAMADLEWLLLPALALGQIMFAYQRPQLAAAKPAGDGVQDGEAAPAPTAPPLATAMLTWALVLPEVGAKIDAQKKAGVPVRLAPQEWRSGKELRIVEAIGVAKDIAALTAKVHRHLQQTAVGKDAVA</sequence>